<proteinExistence type="predicted"/>
<dbReference type="STRING" id="70667.A0A183TTT8"/>
<accession>A0A183TTT8</accession>
<evidence type="ECO:0000313" key="3">
    <source>
        <dbReference type="WBParaSite" id="SSLN_0002062501-mRNA-1"/>
    </source>
</evidence>
<keyword evidence="2" id="KW-1185">Reference proteome</keyword>
<dbReference type="WBParaSite" id="SSLN_0002062501-mRNA-1">
    <property type="protein sequence ID" value="SSLN_0002062501-mRNA-1"/>
    <property type="gene ID" value="SSLN_0002062501"/>
</dbReference>
<dbReference type="AlphaFoldDB" id="A0A183TTT8"/>
<dbReference type="EMBL" id="UYSU01050206">
    <property type="protein sequence ID" value="VDM06272.1"/>
    <property type="molecule type" value="Genomic_DNA"/>
</dbReference>
<evidence type="ECO:0000313" key="1">
    <source>
        <dbReference type="EMBL" id="VDM06272.1"/>
    </source>
</evidence>
<protein>
    <submittedName>
        <fullName evidence="3">Peptidase A2 domain-containing protein</fullName>
    </submittedName>
</protein>
<name>A0A183TTT8_SCHSO</name>
<gene>
    <name evidence="1" type="ORF">SSLN_LOCUS19886</name>
</gene>
<sequence>MRPSTLAIVPVTIFYACDRKRGRSFLVDNGAQISAIPSTAAVRRCANNGLFLQSVNFSPIATSGPRSLSLDIGLRQLFPWIFVVADVPPTNLSADFRTTSDLLLDCKQHRLHNHATNISAKGFNPNPGYPFLKLLAKYPSLTELHFYDSSLPRAKTFRIQRVTREGVGSIDGWHGHSAGRALLSPISCSFTSPTLYPTVPYIPSSPMVTTSSYHLIKRKHSSHKVYLIFWYALCMYNSHWSTRSFS</sequence>
<dbReference type="Proteomes" id="UP000275846">
    <property type="component" value="Unassembled WGS sequence"/>
</dbReference>
<dbReference type="PROSITE" id="PS51257">
    <property type="entry name" value="PROKAR_LIPOPROTEIN"/>
    <property type="match status" value="1"/>
</dbReference>
<evidence type="ECO:0000313" key="2">
    <source>
        <dbReference type="Proteomes" id="UP000275846"/>
    </source>
</evidence>
<organism evidence="3">
    <name type="scientific">Schistocephalus solidus</name>
    <name type="common">Tapeworm</name>
    <dbReference type="NCBI Taxonomy" id="70667"/>
    <lineage>
        <taxon>Eukaryota</taxon>
        <taxon>Metazoa</taxon>
        <taxon>Spiralia</taxon>
        <taxon>Lophotrochozoa</taxon>
        <taxon>Platyhelminthes</taxon>
        <taxon>Cestoda</taxon>
        <taxon>Eucestoda</taxon>
        <taxon>Diphyllobothriidea</taxon>
        <taxon>Diphyllobothriidae</taxon>
        <taxon>Schistocephalus</taxon>
    </lineage>
</organism>
<dbReference type="OrthoDB" id="6932368at2759"/>
<reference evidence="3" key="1">
    <citation type="submission" date="2016-06" db="UniProtKB">
        <authorList>
            <consortium name="WormBaseParasite"/>
        </authorList>
    </citation>
    <scope>IDENTIFICATION</scope>
</reference>
<reference evidence="1 2" key="2">
    <citation type="submission" date="2018-11" db="EMBL/GenBank/DDBJ databases">
        <authorList>
            <consortium name="Pathogen Informatics"/>
        </authorList>
    </citation>
    <scope>NUCLEOTIDE SEQUENCE [LARGE SCALE GENOMIC DNA]</scope>
    <source>
        <strain evidence="1 2">NST_G2</strain>
    </source>
</reference>